<feature type="domain" description="HTH araC/xylS-type" evidence="1">
    <location>
        <begin position="150"/>
        <end position="222"/>
    </location>
</feature>
<evidence type="ECO:0000259" key="1">
    <source>
        <dbReference type="PROSITE" id="PS01124"/>
    </source>
</evidence>
<dbReference type="GO" id="GO:0043565">
    <property type="term" value="F:sequence-specific DNA binding"/>
    <property type="evidence" value="ECO:0007669"/>
    <property type="project" value="InterPro"/>
</dbReference>
<dbReference type="AlphaFoldDB" id="A0A7W9G4X7"/>
<sequence>MLENEDRTSDSPYIERVYRSEGVTTVKRMHSVANSNWELVVWEHRGRAHVAIRGPETRPTTVDVSPEGSAFGIIFAHGAAMSHLPVQGLVDSAVLSPHVTSDTFVLQGQEWELPGFGNAEVFVNRLVRAGVLVRDPLVTDVVAGDDAPRLSARSVQRRVVAATGLTQGAIRQIERAREAAMLLGEGVAPLDVVHRLGYYDQPHLARSLTRFMGRTATELQHPDPDEPLSLLYKSGQ</sequence>
<organism evidence="2 3">
    <name type="scientific">Nonomuraea jabiensis</name>
    <dbReference type="NCBI Taxonomy" id="882448"/>
    <lineage>
        <taxon>Bacteria</taxon>
        <taxon>Bacillati</taxon>
        <taxon>Actinomycetota</taxon>
        <taxon>Actinomycetes</taxon>
        <taxon>Streptosporangiales</taxon>
        <taxon>Streptosporangiaceae</taxon>
        <taxon>Nonomuraea</taxon>
    </lineage>
</organism>
<dbReference type="GO" id="GO:0003700">
    <property type="term" value="F:DNA-binding transcription factor activity"/>
    <property type="evidence" value="ECO:0007669"/>
    <property type="project" value="InterPro"/>
</dbReference>
<dbReference type="Proteomes" id="UP000579153">
    <property type="component" value="Unassembled WGS sequence"/>
</dbReference>
<dbReference type="EMBL" id="JACHMB010000001">
    <property type="protein sequence ID" value="MBB5777271.1"/>
    <property type="molecule type" value="Genomic_DNA"/>
</dbReference>
<gene>
    <name evidence="2" type="ORF">HD596_004027</name>
</gene>
<proteinExistence type="predicted"/>
<dbReference type="RefSeq" id="WP_185070860.1">
    <property type="nucleotide sequence ID" value="NZ_JACHMB010000001.1"/>
</dbReference>
<dbReference type="Gene3D" id="1.10.10.60">
    <property type="entry name" value="Homeodomain-like"/>
    <property type="match status" value="1"/>
</dbReference>
<reference evidence="2 3" key="1">
    <citation type="submission" date="2020-08" db="EMBL/GenBank/DDBJ databases">
        <title>Sequencing the genomes of 1000 actinobacteria strains.</title>
        <authorList>
            <person name="Klenk H.-P."/>
        </authorList>
    </citation>
    <scope>NUCLEOTIDE SEQUENCE [LARGE SCALE GENOMIC DNA]</scope>
    <source>
        <strain evidence="2 3">DSM 45507</strain>
    </source>
</reference>
<dbReference type="SMART" id="SM00342">
    <property type="entry name" value="HTH_ARAC"/>
    <property type="match status" value="1"/>
</dbReference>
<dbReference type="PROSITE" id="PS01124">
    <property type="entry name" value="HTH_ARAC_FAMILY_2"/>
    <property type="match status" value="1"/>
</dbReference>
<evidence type="ECO:0000313" key="2">
    <source>
        <dbReference type="EMBL" id="MBB5777271.1"/>
    </source>
</evidence>
<evidence type="ECO:0000313" key="3">
    <source>
        <dbReference type="Proteomes" id="UP000579153"/>
    </source>
</evidence>
<name>A0A7W9G4X7_9ACTN</name>
<accession>A0A7W9G4X7</accession>
<keyword evidence="3" id="KW-1185">Reference proteome</keyword>
<protein>
    <recommendedName>
        <fullName evidence="1">HTH araC/xylS-type domain-containing protein</fullName>
    </recommendedName>
</protein>
<comment type="caution">
    <text evidence="2">The sequence shown here is derived from an EMBL/GenBank/DDBJ whole genome shotgun (WGS) entry which is preliminary data.</text>
</comment>
<dbReference type="InterPro" id="IPR018060">
    <property type="entry name" value="HTH_AraC"/>
</dbReference>